<dbReference type="SUPFAM" id="SSF51735">
    <property type="entry name" value="NAD(P)-binding Rossmann-fold domains"/>
    <property type="match status" value="1"/>
</dbReference>
<protein>
    <submittedName>
        <fullName evidence="3">Uncharacterized protein</fullName>
    </submittedName>
</protein>
<sequence>MPFIVRSLEAGIAGVVVLTVYYALTTPTVLCLAALAVLWGVYRRERKRAAGTIPLTGKHVLITGCDTGFGKDLAKRLHALDCHVIATVLNPDGQGAKELRDVSSSRMTVLPLDVSSDDSVSKCLRLVRDMCSDSGLWGLVNNAGLSFSIGSIELTTMRQYLQYANVNIFGMVRTTRAFLPLIRQARGRIVNVTSVHGRMSMPCRAAYNLTKFAAETFSDITRLEMAQFGVKVVVIEPGGFGRTADARFPQAERLRGEFEEMWAEASEEVKELYGREDMDKILEGFKNSAHAARPGAPTTPVTDVMTEALTSGDPELRYLWTIRLKPYMSDRMFHRLTLYRFSHLTRFRRSPSVA</sequence>
<evidence type="ECO:0000256" key="2">
    <source>
        <dbReference type="SAM" id="Phobius"/>
    </source>
</evidence>
<dbReference type="EMBL" id="JACVVK020000004">
    <property type="protein sequence ID" value="KAK7507641.1"/>
    <property type="molecule type" value="Genomic_DNA"/>
</dbReference>
<dbReference type="Pfam" id="PF00106">
    <property type="entry name" value="adh_short"/>
    <property type="match status" value="1"/>
</dbReference>
<dbReference type="InterPro" id="IPR002347">
    <property type="entry name" value="SDR_fam"/>
</dbReference>
<keyword evidence="2" id="KW-0472">Membrane</keyword>
<keyword evidence="4" id="KW-1185">Reference proteome</keyword>
<dbReference type="PRINTS" id="PR00081">
    <property type="entry name" value="GDHRDH"/>
</dbReference>
<dbReference type="PANTHER" id="PTHR43313">
    <property type="entry name" value="SHORT-CHAIN DEHYDROGENASE/REDUCTASE FAMILY 9C"/>
    <property type="match status" value="1"/>
</dbReference>
<dbReference type="PRINTS" id="PR00080">
    <property type="entry name" value="SDRFAMILY"/>
</dbReference>
<dbReference type="InterPro" id="IPR036291">
    <property type="entry name" value="NAD(P)-bd_dom_sf"/>
</dbReference>
<keyword evidence="2" id="KW-1133">Transmembrane helix</keyword>
<gene>
    <name evidence="3" type="ORF">BaRGS_00001576</name>
</gene>
<dbReference type="Gene3D" id="3.40.50.720">
    <property type="entry name" value="NAD(P)-binding Rossmann-like Domain"/>
    <property type="match status" value="1"/>
</dbReference>
<feature type="transmembrane region" description="Helical" evidence="2">
    <location>
        <begin position="20"/>
        <end position="42"/>
    </location>
</feature>
<proteinExistence type="inferred from homology"/>
<organism evidence="3 4">
    <name type="scientific">Batillaria attramentaria</name>
    <dbReference type="NCBI Taxonomy" id="370345"/>
    <lineage>
        <taxon>Eukaryota</taxon>
        <taxon>Metazoa</taxon>
        <taxon>Spiralia</taxon>
        <taxon>Lophotrochozoa</taxon>
        <taxon>Mollusca</taxon>
        <taxon>Gastropoda</taxon>
        <taxon>Caenogastropoda</taxon>
        <taxon>Sorbeoconcha</taxon>
        <taxon>Cerithioidea</taxon>
        <taxon>Batillariidae</taxon>
        <taxon>Batillaria</taxon>
    </lineage>
</organism>
<accession>A0ABD0M869</accession>
<dbReference type="AlphaFoldDB" id="A0ABD0M869"/>
<keyword evidence="2" id="KW-0812">Transmembrane</keyword>
<evidence type="ECO:0000256" key="1">
    <source>
        <dbReference type="RuleBase" id="RU000363"/>
    </source>
</evidence>
<reference evidence="3 4" key="1">
    <citation type="journal article" date="2023" name="Sci. Data">
        <title>Genome assembly of the Korean intertidal mud-creeper Batillaria attramentaria.</title>
        <authorList>
            <person name="Patra A.K."/>
            <person name="Ho P.T."/>
            <person name="Jun S."/>
            <person name="Lee S.J."/>
            <person name="Kim Y."/>
            <person name="Won Y.J."/>
        </authorList>
    </citation>
    <scope>NUCLEOTIDE SEQUENCE [LARGE SCALE GENOMIC DNA]</scope>
    <source>
        <strain evidence="3">Wonlab-2016</strain>
    </source>
</reference>
<dbReference type="PANTHER" id="PTHR43313:SF36">
    <property type="entry name" value="D-BETA-HYDROXYBUTYRATE DEHYDROGENASE, MITOCHONDRIAL"/>
    <property type="match status" value="1"/>
</dbReference>
<evidence type="ECO:0000313" key="4">
    <source>
        <dbReference type="Proteomes" id="UP001519460"/>
    </source>
</evidence>
<name>A0ABD0M869_9CAEN</name>
<comment type="caution">
    <text evidence="3">The sequence shown here is derived from an EMBL/GenBank/DDBJ whole genome shotgun (WGS) entry which is preliminary data.</text>
</comment>
<comment type="similarity">
    <text evidence="1">Belongs to the short-chain dehydrogenases/reductases (SDR) family.</text>
</comment>
<dbReference type="Proteomes" id="UP001519460">
    <property type="component" value="Unassembled WGS sequence"/>
</dbReference>
<evidence type="ECO:0000313" key="3">
    <source>
        <dbReference type="EMBL" id="KAK7507641.1"/>
    </source>
</evidence>